<dbReference type="EMBL" id="FUYV01000012">
    <property type="protein sequence ID" value="SKC17438.1"/>
    <property type="molecule type" value="Genomic_DNA"/>
</dbReference>
<dbReference type="GO" id="GO:0006412">
    <property type="term" value="P:translation"/>
    <property type="evidence" value="ECO:0007669"/>
    <property type="project" value="TreeGrafter"/>
</dbReference>
<dbReference type="PANTHER" id="PTHR10724">
    <property type="entry name" value="30S RIBOSOMAL PROTEIN S1"/>
    <property type="match status" value="1"/>
</dbReference>
<evidence type="ECO:0000256" key="5">
    <source>
        <dbReference type="ARBA" id="ARBA00023274"/>
    </source>
</evidence>
<dbReference type="FunFam" id="2.40.50.140:FF:000103">
    <property type="entry name" value="protein RRP5 homolog"/>
    <property type="match status" value="1"/>
</dbReference>
<feature type="domain" description="S1 motif" evidence="10">
    <location>
        <begin position="413"/>
        <end position="483"/>
    </location>
</feature>
<dbReference type="GO" id="GO:0022627">
    <property type="term" value="C:cytosolic small ribosomal subunit"/>
    <property type="evidence" value="ECO:0007669"/>
    <property type="project" value="TreeGrafter"/>
</dbReference>
<dbReference type="FunFam" id="2.40.50.140:FF:000110">
    <property type="entry name" value="30S ribosomal protein S1"/>
    <property type="match status" value="1"/>
</dbReference>
<dbReference type="OrthoDB" id="9804077at2"/>
<dbReference type="GO" id="GO:0003735">
    <property type="term" value="F:structural constituent of ribosome"/>
    <property type="evidence" value="ECO:0007669"/>
    <property type="project" value="TreeGrafter"/>
</dbReference>
<dbReference type="PANTHER" id="PTHR10724:SF7">
    <property type="entry name" value="SMALL RIBOSOMAL SUBUNIT PROTEIN BS1C"/>
    <property type="match status" value="1"/>
</dbReference>
<dbReference type="NCBIfam" id="NF004953">
    <property type="entry name" value="PRK06299.1-3"/>
    <property type="match status" value="1"/>
</dbReference>
<dbReference type="CDD" id="cd05688">
    <property type="entry name" value="S1_RPS1_repeat_ec3"/>
    <property type="match status" value="1"/>
</dbReference>
<evidence type="ECO:0000313" key="12">
    <source>
        <dbReference type="Proteomes" id="UP000191055"/>
    </source>
</evidence>
<feature type="domain" description="S1 motif" evidence="10">
    <location>
        <begin position="326"/>
        <end position="396"/>
    </location>
</feature>
<feature type="domain" description="S1 motif" evidence="10">
    <location>
        <begin position="500"/>
        <end position="565"/>
    </location>
</feature>
<proteinExistence type="inferred from homology"/>
<dbReference type="NCBIfam" id="NF004952">
    <property type="entry name" value="PRK06299.1-2"/>
    <property type="match status" value="1"/>
</dbReference>
<accession>A0A1T5H9S8</accession>
<feature type="domain" description="S1 motif" evidence="10">
    <location>
        <begin position="154"/>
        <end position="220"/>
    </location>
</feature>
<dbReference type="PRINTS" id="PR00681">
    <property type="entry name" value="RIBOSOMALS1"/>
</dbReference>
<feature type="domain" description="S1 motif" evidence="10">
    <location>
        <begin position="241"/>
        <end position="309"/>
    </location>
</feature>
<dbReference type="PROSITE" id="PS50126">
    <property type="entry name" value="S1"/>
    <property type="match status" value="6"/>
</dbReference>
<dbReference type="FunFam" id="2.40.50.140:FF:000011">
    <property type="entry name" value="30S ribosomal protein S1"/>
    <property type="match status" value="1"/>
</dbReference>
<feature type="domain" description="S1 motif" evidence="10">
    <location>
        <begin position="73"/>
        <end position="136"/>
    </location>
</feature>
<organism evidence="11 12">
    <name type="scientific">Alkalitalea saponilacus</name>
    <dbReference type="NCBI Taxonomy" id="889453"/>
    <lineage>
        <taxon>Bacteria</taxon>
        <taxon>Pseudomonadati</taxon>
        <taxon>Bacteroidota</taxon>
        <taxon>Bacteroidia</taxon>
        <taxon>Marinilabiliales</taxon>
        <taxon>Marinilabiliaceae</taxon>
        <taxon>Alkalitalea</taxon>
    </lineage>
</organism>
<dbReference type="RefSeq" id="WP_079557890.1">
    <property type="nucleotide sequence ID" value="NZ_CP021904.1"/>
</dbReference>
<evidence type="ECO:0000256" key="9">
    <source>
        <dbReference type="SAM" id="MobiDB-lite"/>
    </source>
</evidence>
<evidence type="ECO:0000256" key="3">
    <source>
        <dbReference type="ARBA" id="ARBA00022884"/>
    </source>
</evidence>
<dbReference type="Pfam" id="PF00575">
    <property type="entry name" value="S1"/>
    <property type="match status" value="6"/>
</dbReference>
<dbReference type="KEGG" id="asx:CDL62_17460"/>
<reference evidence="11 12" key="1">
    <citation type="submission" date="2017-02" db="EMBL/GenBank/DDBJ databases">
        <authorList>
            <person name="Peterson S.W."/>
        </authorList>
    </citation>
    <scope>NUCLEOTIDE SEQUENCE [LARGE SCALE GENOMIC DNA]</scope>
    <source>
        <strain evidence="11 12">DSM 24412</strain>
    </source>
</reference>
<keyword evidence="12" id="KW-1185">Reference proteome</keyword>
<dbReference type="AlphaFoldDB" id="A0A1T5H9S8"/>
<evidence type="ECO:0000256" key="8">
    <source>
        <dbReference type="ARBA" id="ARBA00035517"/>
    </source>
</evidence>
<dbReference type="Proteomes" id="UP000191055">
    <property type="component" value="Unassembled WGS sequence"/>
</dbReference>
<dbReference type="FunFam" id="2.40.50.140:FF:000051">
    <property type="entry name" value="RNA-binding transcriptional accessory protein"/>
    <property type="match status" value="1"/>
</dbReference>
<dbReference type="STRING" id="889453.SAMN03080601_02166"/>
<dbReference type="InterPro" id="IPR003029">
    <property type="entry name" value="S1_domain"/>
</dbReference>
<keyword evidence="2" id="KW-0677">Repeat</keyword>
<evidence type="ECO:0000256" key="4">
    <source>
        <dbReference type="ARBA" id="ARBA00022980"/>
    </source>
</evidence>
<evidence type="ECO:0000256" key="1">
    <source>
        <dbReference type="ARBA" id="ARBA00006767"/>
    </source>
</evidence>
<evidence type="ECO:0000256" key="6">
    <source>
        <dbReference type="ARBA" id="ARBA00025604"/>
    </source>
</evidence>
<dbReference type="SMART" id="SM00316">
    <property type="entry name" value="S1"/>
    <property type="match status" value="6"/>
</dbReference>
<feature type="region of interest" description="Disordered" evidence="9">
    <location>
        <begin position="1"/>
        <end position="43"/>
    </location>
</feature>
<comment type="similarity">
    <text evidence="1">Belongs to the bacterial ribosomal protein bS1 family.</text>
</comment>
<comment type="function">
    <text evidence="6">Binds mRNA; thus facilitating recognition of the initiation point. It is needed to translate mRNA with a short Shine-Dalgarno (SD) purine-rich sequence.</text>
</comment>
<keyword evidence="4 11" id="KW-0689">Ribosomal protein</keyword>
<dbReference type="Gene3D" id="2.40.50.140">
    <property type="entry name" value="Nucleic acid-binding proteins"/>
    <property type="match status" value="6"/>
</dbReference>
<protein>
    <recommendedName>
        <fullName evidence="7">Small ribosomal subunit protein bS1</fullName>
    </recommendedName>
    <alternativeName>
        <fullName evidence="8">30S ribosomal protein S1</fullName>
    </alternativeName>
</protein>
<dbReference type="GO" id="GO:0003729">
    <property type="term" value="F:mRNA binding"/>
    <property type="evidence" value="ECO:0007669"/>
    <property type="project" value="TreeGrafter"/>
</dbReference>
<dbReference type="CDD" id="cd05687">
    <property type="entry name" value="S1_RPS1_repeat_ec1_hs1"/>
    <property type="match status" value="1"/>
</dbReference>
<dbReference type="InterPro" id="IPR050437">
    <property type="entry name" value="Ribos_protein_bS1-like"/>
</dbReference>
<feature type="compositionally biased region" description="Acidic residues" evidence="9">
    <location>
        <begin position="34"/>
        <end position="43"/>
    </location>
</feature>
<gene>
    <name evidence="11" type="ORF">SAMN03080601_02166</name>
</gene>
<evidence type="ECO:0000256" key="7">
    <source>
        <dbReference type="ARBA" id="ARBA00035293"/>
    </source>
</evidence>
<evidence type="ECO:0000313" key="11">
    <source>
        <dbReference type="EMBL" id="SKC17438.1"/>
    </source>
</evidence>
<name>A0A1T5H9S8_9BACT</name>
<keyword evidence="5" id="KW-0687">Ribonucleoprotein</keyword>
<keyword evidence="3" id="KW-0694">RNA-binding</keyword>
<dbReference type="InterPro" id="IPR035104">
    <property type="entry name" value="Ribosomal_protein_S1-like"/>
</dbReference>
<sequence>MAELEENGQNQEVQSEIKEEQKVQPAAEKVATESADDNFDWDSFEADDMSLEGAKKEDLEKLYDETLSTISEKEVIDGTVIAMNKREVVINIGFKSDGIVSRNEFRYNPDLKVGDQVEVYVESQEDKKGQLVLSHKKARALRSWDRVNEALEKDEVIKGYIKCRTKGGMIVDVFGIEAFLPGSQIDVKPIRDYDVFVGKTMEFKVVKINPEFKNVVVSHKALIEAELEQQKKEIISKLEKGQVLEGTVKNITSYGVFIDLGGVDGLIHITDLSWGRVSHPEEIVQLDQKLNVVILDFDDEKKRIALGLKQLTSHPWDSLNQELKVGDIVKGKVVVMADYGAFVEIAAGVEGLIHVSEMSWSQHLRSAQDFLKVGDEVEATVLTLDRDERKMSLGIKQLKPDPWDNIEEKYPMGSKHSAKVRNFTNFGVFVEIEEGIDGLIHISDLSWTKKVKHPAEFTAIGEEIEVVVLEIDKENRRLSLGHKQLEENPWDVFETIFTVDSIHEGTIVDIFDKGAVIALPYGVEGFATPRHLVKEDGSQAKAEEKLQFKVIEFNKGAKRIILSHSRIFEDEKRSEEQTAKKEQVKAAETTKKNVKKLKDNLEKTTLGDISELAALKDQMEADEKKPRE</sequence>
<evidence type="ECO:0000259" key="10">
    <source>
        <dbReference type="PROSITE" id="PS50126"/>
    </source>
</evidence>
<dbReference type="CDD" id="cd04465">
    <property type="entry name" value="S1_RPS1_repeat_ec2_hs2"/>
    <property type="match status" value="1"/>
</dbReference>
<dbReference type="SUPFAM" id="SSF50249">
    <property type="entry name" value="Nucleic acid-binding proteins"/>
    <property type="match status" value="6"/>
</dbReference>
<evidence type="ECO:0000256" key="2">
    <source>
        <dbReference type="ARBA" id="ARBA00022737"/>
    </source>
</evidence>
<dbReference type="InterPro" id="IPR012340">
    <property type="entry name" value="NA-bd_OB-fold"/>
</dbReference>